<sequence>MQKEELIRARAYRLWETDGRPLGRDGEHWQRAAAEIEAELAAHQSGENDVPAANITIHHGPDSASPTPGFERADGLSTPGISAKPAKG</sequence>
<gene>
    <name evidence="2" type="ORF">FHS83_000058</name>
</gene>
<dbReference type="InterPro" id="IPR021327">
    <property type="entry name" value="DUF2934"/>
</dbReference>
<name>A0A846MUI6_9PROT</name>
<comment type="caution">
    <text evidence="2">The sequence shown here is derived from an EMBL/GenBank/DDBJ whole genome shotgun (WGS) entry which is preliminary data.</text>
</comment>
<organism evidence="2 3">
    <name type="scientific">Rhizomicrobium palustre</name>
    <dbReference type="NCBI Taxonomy" id="189966"/>
    <lineage>
        <taxon>Bacteria</taxon>
        <taxon>Pseudomonadati</taxon>
        <taxon>Pseudomonadota</taxon>
        <taxon>Alphaproteobacteria</taxon>
        <taxon>Micropepsales</taxon>
        <taxon>Micropepsaceae</taxon>
        <taxon>Rhizomicrobium</taxon>
    </lineage>
</organism>
<dbReference type="Pfam" id="PF11154">
    <property type="entry name" value="DUF2934"/>
    <property type="match status" value="1"/>
</dbReference>
<keyword evidence="3" id="KW-1185">Reference proteome</keyword>
<dbReference type="Proteomes" id="UP000570514">
    <property type="component" value="Unassembled WGS sequence"/>
</dbReference>
<dbReference type="EMBL" id="JAASRM010000001">
    <property type="protein sequence ID" value="NIK86740.1"/>
    <property type="molecule type" value="Genomic_DNA"/>
</dbReference>
<accession>A0A846MUI6</accession>
<dbReference type="RefSeq" id="WP_167079733.1">
    <property type="nucleotide sequence ID" value="NZ_BAAADC010000001.1"/>
</dbReference>
<evidence type="ECO:0000313" key="3">
    <source>
        <dbReference type="Proteomes" id="UP000570514"/>
    </source>
</evidence>
<evidence type="ECO:0000256" key="1">
    <source>
        <dbReference type="SAM" id="MobiDB-lite"/>
    </source>
</evidence>
<dbReference type="AlphaFoldDB" id="A0A846MUI6"/>
<evidence type="ECO:0000313" key="2">
    <source>
        <dbReference type="EMBL" id="NIK86740.1"/>
    </source>
</evidence>
<protein>
    <recommendedName>
        <fullName evidence="4">DUF2934 domain-containing protein</fullName>
    </recommendedName>
</protein>
<evidence type="ECO:0008006" key="4">
    <source>
        <dbReference type="Google" id="ProtNLM"/>
    </source>
</evidence>
<proteinExistence type="predicted"/>
<reference evidence="2 3" key="1">
    <citation type="submission" date="2020-03" db="EMBL/GenBank/DDBJ databases">
        <title>Genomic Encyclopedia of Type Strains, Phase IV (KMG-IV): sequencing the most valuable type-strain genomes for metagenomic binning, comparative biology and taxonomic classification.</title>
        <authorList>
            <person name="Goeker M."/>
        </authorList>
    </citation>
    <scope>NUCLEOTIDE SEQUENCE [LARGE SCALE GENOMIC DNA]</scope>
    <source>
        <strain evidence="2 3">DSM 19867</strain>
    </source>
</reference>
<feature type="region of interest" description="Disordered" evidence="1">
    <location>
        <begin position="57"/>
        <end position="88"/>
    </location>
</feature>